<evidence type="ECO:0000313" key="2">
    <source>
        <dbReference type="Proteomes" id="UP000298111"/>
    </source>
</evidence>
<dbReference type="Proteomes" id="UP000298111">
    <property type="component" value="Unassembled WGS sequence"/>
</dbReference>
<gene>
    <name evidence="1" type="ORF">D8771_15835</name>
</gene>
<evidence type="ECO:0000313" key="1">
    <source>
        <dbReference type="EMBL" id="TGG83479.1"/>
    </source>
</evidence>
<dbReference type="AlphaFoldDB" id="A0A6C1CGN8"/>
<dbReference type="EMBL" id="RCIY01000055">
    <property type="protein sequence ID" value="TGG83479.1"/>
    <property type="molecule type" value="Genomic_DNA"/>
</dbReference>
<organism evidence="1 2">
    <name type="scientific">Streptomyces albus</name>
    <dbReference type="NCBI Taxonomy" id="1888"/>
    <lineage>
        <taxon>Bacteria</taxon>
        <taxon>Bacillati</taxon>
        <taxon>Actinomycetota</taxon>
        <taxon>Actinomycetes</taxon>
        <taxon>Kitasatosporales</taxon>
        <taxon>Streptomycetaceae</taxon>
        <taxon>Streptomyces</taxon>
    </lineage>
</organism>
<protein>
    <submittedName>
        <fullName evidence="1">Uncharacterized protein</fullName>
    </submittedName>
</protein>
<sequence>MASEAGFARLGRRLDVVLERTDHAEEDVRRLREDHDQDITGLRAAVEDLKRARWPLPSVAALTGLAALVLTLYELAAR</sequence>
<accession>A0A6C1CGN8</accession>
<comment type="caution">
    <text evidence="1">The sequence shown here is derived from an EMBL/GenBank/DDBJ whole genome shotgun (WGS) entry which is preliminary data.</text>
</comment>
<reference evidence="1 2" key="1">
    <citation type="submission" date="2018-10" db="EMBL/GenBank/DDBJ databases">
        <title>Isolation of pseudouridimycin from Streptomyces albus DSM 40763.</title>
        <authorList>
            <person name="Rosenqvist P."/>
            <person name="Metsae-Ketelae M."/>
            <person name="Virta P."/>
        </authorList>
    </citation>
    <scope>NUCLEOTIDE SEQUENCE [LARGE SCALE GENOMIC DNA]</scope>
    <source>
        <strain evidence="1 2">DSM 40763</strain>
    </source>
</reference>
<proteinExistence type="predicted"/>
<name>A0A6C1CGN8_9ACTN</name>